<sequence>MYICKIKTEIELSRQLNYVAVRAWENNEDYIELSAMSKLESCKLVRLVADECLQLYGARGYVNNHFISRFYRDSRLLSISTGSEEMMLKSIAMINGFKDA</sequence>
<dbReference type="InterPro" id="IPR009075">
    <property type="entry name" value="AcylCo_DH/oxidase_C"/>
</dbReference>
<evidence type="ECO:0000256" key="1">
    <source>
        <dbReference type="ARBA" id="ARBA00022630"/>
    </source>
</evidence>
<dbReference type="Gene3D" id="1.20.140.10">
    <property type="entry name" value="Butyryl-CoA Dehydrogenase, subunit A, domain 3"/>
    <property type="match status" value="1"/>
</dbReference>
<evidence type="ECO:0000259" key="2">
    <source>
        <dbReference type="Pfam" id="PF00441"/>
    </source>
</evidence>
<comment type="caution">
    <text evidence="3">The sequence shown here is derived from an EMBL/GenBank/DDBJ whole genome shotgun (WGS) entry which is preliminary data.</text>
</comment>
<dbReference type="Pfam" id="PF00441">
    <property type="entry name" value="Acyl-CoA_dh_1"/>
    <property type="match status" value="1"/>
</dbReference>
<organism evidence="3 4">
    <name type="scientific">Candidatus Thiodubiliella endoseptemdiera</name>
    <dbReference type="NCBI Taxonomy" id="2738886"/>
    <lineage>
        <taxon>Bacteria</taxon>
        <taxon>Pseudomonadati</taxon>
        <taxon>Pseudomonadota</taxon>
        <taxon>Gammaproteobacteria</taxon>
        <taxon>Candidatus Pseudothioglobaceae</taxon>
        <taxon>Candidatus Thiodubiliella</taxon>
    </lineage>
</organism>
<dbReference type="InterPro" id="IPR036250">
    <property type="entry name" value="AcylCo_DH-like_C"/>
</dbReference>
<name>A0A853F4X6_9GAMM</name>
<keyword evidence="1" id="KW-0285">Flavoprotein</keyword>
<evidence type="ECO:0000313" key="3">
    <source>
        <dbReference type="EMBL" id="NYT27619.1"/>
    </source>
</evidence>
<dbReference type="PANTHER" id="PTHR43884">
    <property type="entry name" value="ACYL-COA DEHYDROGENASE"/>
    <property type="match status" value="1"/>
</dbReference>
<feature type="domain" description="Acyl-CoA dehydrogenase/oxidase C-terminal" evidence="2">
    <location>
        <begin position="4"/>
        <end position="93"/>
    </location>
</feature>
<dbReference type="PANTHER" id="PTHR43884:SF12">
    <property type="entry name" value="ISOVALERYL-COA DEHYDROGENASE, MITOCHONDRIAL-RELATED"/>
    <property type="match status" value="1"/>
</dbReference>
<evidence type="ECO:0000313" key="4">
    <source>
        <dbReference type="Proteomes" id="UP000568751"/>
    </source>
</evidence>
<dbReference type="GO" id="GO:0003995">
    <property type="term" value="F:acyl-CoA dehydrogenase activity"/>
    <property type="evidence" value="ECO:0007669"/>
    <property type="project" value="TreeGrafter"/>
</dbReference>
<accession>A0A853F4X6</accession>
<dbReference type="EMBL" id="JACCHT010000001">
    <property type="protein sequence ID" value="NYT27619.1"/>
    <property type="molecule type" value="Genomic_DNA"/>
</dbReference>
<dbReference type="AlphaFoldDB" id="A0A853F4X6"/>
<dbReference type="SUPFAM" id="SSF47203">
    <property type="entry name" value="Acyl-CoA dehydrogenase C-terminal domain-like"/>
    <property type="match status" value="1"/>
</dbReference>
<gene>
    <name evidence="3" type="ORF">H0A76_06800</name>
</gene>
<dbReference type="Proteomes" id="UP000568751">
    <property type="component" value="Unassembled WGS sequence"/>
</dbReference>
<protein>
    <recommendedName>
        <fullName evidence="2">Acyl-CoA dehydrogenase/oxidase C-terminal domain-containing protein</fullName>
    </recommendedName>
</protein>
<reference evidence="3 4" key="1">
    <citation type="submission" date="2020-05" db="EMBL/GenBank/DDBJ databases">
        <title>Horizontal transmission and recombination maintain forever young bacterial symbiont genomes.</title>
        <authorList>
            <person name="Russell S.L."/>
            <person name="Pepper-Tunick E."/>
            <person name="Svedberg J."/>
            <person name="Byrne A."/>
            <person name="Ruelas Castillo J."/>
            <person name="Vollmers C."/>
            <person name="Beinart R.A."/>
            <person name="Corbett-Detig R."/>
        </authorList>
    </citation>
    <scope>NUCLEOTIDE SEQUENCE [LARGE SCALE GENOMIC DNA]</scope>
    <source>
        <strain evidence="3">455</strain>
    </source>
</reference>
<proteinExistence type="predicted"/>